<name>A0AAF0DCJ8_9EURO</name>
<feature type="transmembrane region" description="Helical" evidence="2">
    <location>
        <begin position="81"/>
        <end position="101"/>
    </location>
</feature>
<evidence type="ECO:0000313" key="4">
    <source>
        <dbReference type="Proteomes" id="UP001219355"/>
    </source>
</evidence>
<organism evidence="3 4">
    <name type="scientific">Emydomyces testavorans</name>
    <dbReference type="NCBI Taxonomy" id="2070801"/>
    <lineage>
        <taxon>Eukaryota</taxon>
        <taxon>Fungi</taxon>
        <taxon>Dikarya</taxon>
        <taxon>Ascomycota</taxon>
        <taxon>Pezizomycotina</taxon>
        <taxon>Eurotiomycetes</taxon>
        <taxon>Eurotiomycetidae</taxon>
        <taxon>Onygenales</taxon>
        <taxon>Nannizziopsiaceae</taxon>
        <taxon>Emydomyces</taxon>
    </lineage>
</organism>
<dbReference type="PANTHER" id="PTHR36205:SF1">
    <property type="entry name" value="MAJOR FACILITATOR SUPERFAMILY TRANSPORTER"/>
    <property type="match status" value="1"/>
</dbReference>
<dbReference type="Pfam" id="PF11885">
    <property type="entry name" value="DUF3405"/>
    <property type="match status" value="1"/>
</dbReference>
<reference evidence="3" key="1">
    <citation type="submission" date="2023-03" db="EMBL/GenBank/DDBJ databases">
        <title>Emydomyces testavorans Genome Sequence.</title>
        <authorList>
            <person name="Hoyer L."/>
        </authorList>
    </citation>
    <scope>NUCLEOTIDE SEQUENCE</scope>
    <source>
        <strain evidence="3">16-2883</strain>
    </source>
</reference>
<feature type="compositionally biased region" description="Basic and acidic residues" evidence="1">
    <location>
        <begin position="155"/>
        <end position="167"/>
    </location>
</feature>
<feature type="region of interest" description="Disordered" evidence="1">
    <location>
        <begin position="153"/>
        <end position="183"/>
    </location>
</feature>
<keyword evidence="2" id="KW-1133">Transmembrane helix</keyword>
<evidence type="ECO:0000313" key="3">
    <source>
        <dbReference type="EMBL" id="WEW55788.1"/>
    </source>
</evidence>
<proteinExistence type="predicted"/>
<dbReference type="Proteomes" id="UP001219355">
    <property type="component" value="Chromosome 1"/>
</dbReference>
<dbReference type="PANTHER" id="PTHR36205">
    <property type="entry name" value="CHROMOSOME 19, WHOLE GENOME SHOTGUN SEQUENCE"/>
    <property type="match status" value="1"/>
</dbReference>
<feature type="region of interest" description="Disordered" evidence="1">
    <location>
        <begin position="1"/>
        <end position="41"/>
    </location>
</feature>
<keyword evidence="4" id="KW-1185">Reference proteome</keyword>
<protein>
    <submittedName>
        <fullName evidence="3">Uncharacterized protein</fullName>
    </submittedName>
</protein>
<feature type="compositionally biased region" description="Basic and acidic residues" evidence="1">
    <location>
        <begin position="10"/>
        <end position="28"/>
    </location>
</feature>
<gene>
    <name evidence="3" type="ORF">PRK78_001221</name>
</gene>
<evidence type="ECO:0000256" key="2">
    <source>
        <dbReference type="SAM" id="Phobius"/>
    </source>
</evidence>
<keyword evidence="2" id="KW-0812">Transmembrane</keyword>
<keyword evidence="2" id="KW-0472">Membrane</keyword>
<accession>A0AAF0DCJ8</accession>
<sequence>MMDGASAIPRGDRIMKQKEDTTQEKDRYSYPSRETSFEHDEESYSFSDCSYSTSYSARPILKPSIRRGKHIIRPYRLPHSLMRCVCLGVFSALILFVFALFRVTLIHTFIKPIEIRLPEDELALRPHQWESFPFLARYYGGIRTLISKTNNVPEYPREEAEEKRENTKTPSSTTVTGEKRGPQNSSIIFDPYPNYTSPEYIQKYGSKQDCSLDTLGKVSIPHLHHYNGIPEGFPDPIIGSNELLGIEDNICFDRFGRLGPYGLGYGLNAGGSGAGLEGDRSGIEVIWENTPPVDFRHVNWADAQDRCISINQHRFPELPTPRTDRFRTLPIARGYKCEQSGRGEGPVNVTFGTSRLQRTAFIIRTWHDFQYNGETIMFLRSLISELSLMSGGEYMVHFLIHVKDDNLQIWSDDEVYDRILQNALPEEFQGMGTLWSERQMGLIYGGLEEKFVRNLPVHGVYRSTFMPLQYFAHQHPEYDFYWNWEMDIRYTGHWYHLLDKLSEWSKKQPRKGLWERSSRFYVPAVHGSWDDFRQLVRVQTETGTNRLPNIWSALKKDQQKGHQPEAFRGDKPIWGPERPTAEQDILKVDDEGIPPIKYEKDKYEWGVGEDADLIVLNPLYDPEGTTWLLKDDVTGYEKGSGHPPRRASIITASRLSRKLLQTMHRETSLKRHSMFSEMWPATVCLHHGFKAVYAPHSVYIDRLWPPAYLESIFNGGKNGASGGGRMSIFGDGEHNFRGTTWFYATGHAPNLWNRWLGYKVNNDGGEEFELANDGRMCLPPMLLHPVKEVNLIVESGGR</sequence>
<evidence type="ECO:0000256" key="1">
    <source>
        <dbReference type="SAM" id="MobiDB-lite"/>
    </source>
</evidence>
<dbReference type="EMBL" id="CP120627">
    <property type="protein sequence ID" value="WEW55788.1"/>
    <property type="molecule type" value="Genomic_DNA"/>
</dbReference>
<feature type="compositionally biased region" description="Polar residues" evidence="1">
    <location>
        <begin position="168"/>
        <end position="183"/>
    </location>
</feature>
<dbReference type="InterPro" id="IPR021822">
    <property type="entry name" value="DUF3405"/>
</dbReference>
<dbReference type="AlphaFoldDB" id="A0AAF0DCJ8"/>